<dbReference type="Pfam" id="PF20178">
    <property type="entry name" value="ToxA_N"/>
    <property type="match status" value="1"/>
</dbReference>
<feature type="region of interest" description="Disordered" evidence="2">
    <location>
        <begin position="1"/>
        <end position="40"/>
    </location>
</feature>
<gene>
    <name evidence="4" type="ORF">ALP97_05286</name>
</gene>
<accession>A0A3M4QRN5</accession>
<organism evidence="4 5">
    <name type="scientific">Pseudomonas salomonii</name>
    <dbReference type="NCBI Taxonomy" id="191391"/>
    <lineage>
        <taxon>Bacteria</taxon>
        <taxon>Pseudomonadati</taxon>
        <taxon>Pseudomonadota</taxon>
        <taxon>Gammaproteobacteria</taxon>
        <taxon>Pseudomonadales</taxon>
        <taxon>Pseudomonadaceae</taxon>
        <taxon>Pseudomonas</taxon>
    </lineage>
</organism>
<reference evidence="4 5" key="1">
    <citation type="submission" date="2018-08" db="EMBL/GenBank/DDBJ databases">
        <title>Recombination of ecologically and evolutionarily significant loci maintains genetic cohesion in the Pseudomonas syringae species complex.</title>
        <authorList>
            <person name="Dillon M."/>
            <person name="Thakur S."/>
            <person name="Almeida R.N.D."/>
            <person name="Weir B.S."/>
            <person name="Guttman D.S."/>
        </authorList>
    </citation>
    <scope>NUCLEOTIDE SEQUENCE [LARGE SCALE GENOMIC DNA]</scope>
    <source>
        <strain evidence="4 5">ICMP 11288</strain>
    </source>
</reference>
<feature type="domain" description="Dermonecrotic toxin N-terminal" evidence="3">
    <location>
        <begin position="410"/>
        <end position="648"/>
    </location>
</feature>
<evidence type="ECO:0000313" key="5">
    <source>
        <dbReference type="Proteomes" id="UP000277179"/>
    </source>
</evidence>
<feature type="coiled-coil region" evidence="1">
    <location>
        <begin position="1396"/>
        <end position="1423"/>
    </location>
</feature>
<protein>
    <recommendedName>
        <fullName evidence="3">Dermonecrotic toxin N-terminal domain-containing protein</fullName>
    </recommendedName>
</protein>
<dbReference type="EMBL" id="RBRL01000021">
    <property type="protein sequence ID" value="RMQ93066.1"/>
    <property type="molecule type" value="Genomic_DNA"/>
</dbReference>
<keyword evidence="1" id="KW-0175">Coiled coil</keyword>
<evidence type="ECO:0000256" key="1">
    <source>
        <dbReference type="SAM" id="Coils"/>
    </source>
</evidence>
<evidence type="ECO:0000259" key="3">
    <source>
        <dbReference type="Pfam" id="PF20178"/>
    </source>
</evidence>
<dbReference type="Proteomes" id="UP000277179">
    <property type="component" value="Unassembled WGS sequence"/>
</dbReference>
<sequence length="1583" mass="177136">MYRPPGNGHRYLAHPQSPSGPAIAEEQPMPNDLLNNNHRPPSAYELLTQLTTGPTTHEVAATTLRSALKELYPTLNIDPDLAMVVSPRWHIVGDAVEPAPAVTQSLTSVLAHQALSSERVTYIDGEHFLTLQPNAAAPVHLAVKIDAIARLINELSDLLFTASQEQQLNFWNASNGSSGPRWQAFSSSLRKVWNVTEEQGLDEHQAAMARGVFQEPDRDRRSLNDRYKCHTYLVDVDLLRDGESTHVSFMDIAVLVGEHDKLPLILTHSLVNGYETFESLEAFGASLPARLSAPKRDTTLQWRLYEPDGNFFDTLACTLIELQIRTIGSYGQALVEEPAEEQASPATVARIVPSIEELSDHQLSSIREVHHQLPDWLASASDSDTAAYSRYMIDLAQLHTHYHGETFQDGIAPIRDYARTQLQSRIQSHKDGARLNLDKIEVVIESPVVWGTFVVPGSVDITRRGLIDLTLDNLTGLPTGNTTVRYNGNDNGVPSWLTFSYLKDLIEDIDIGEHYPALIKQKLLDDAEQSSLRQQLYISHLRLQLPLLALQMKIRKQGAIDERGYRYIAAVMHTDEHDRHVDGQPIVIRALAFLPTLRPGNERDVVANMFVIGPRDANAGPCLLYRPLLEPVLMQYPSRQNLLYAIKHERPLRESVLAWLPQAQSFNYAQYVFPDTLPSPWTVVRALVEPLTLLYMSGPVTLADEEVGNDALATLFKANASAMVELADRQSVSNVQKRWATFRHTGWQIFNAALPFMGRTVGIAAWIWQIMDDLQATEEAVNKGDQHASWTALVDVFLNLGMALTLHIALRHPRPLEQFEAPKIETESESTTIETAGKPPFTEKKYTAVQQANIPDSQLPAKHQGAVHILGALSHSRLGLAKTLDSFKIAKPDKLGEQNKTPGRHLNLYPLADKWYAPVGAHWFEVRVDENDSVIIIDSKAPLRTGPPLIGNLAGQWFVDIRLRLRGGGLRNRQRAVKVNQPERIAALMSQLNAFDAVAARQQLDVLESEPALDAAPGPSTDLRRTAFIGKVDNRLKAYDEAISQLKSLSNIEAVPTYQSNMSEYLKQQIQLTQVAIEQQLVGYEQALKSSSTTLNAEVDIDYKNQAKSAQNLSTLNLAIIKRLEFINDRFSDLKALGDEGAAVIHKTMSELPTLTLTELKSLEIGLGRYLCIDEEQSQIPAALREQMDQCVDTAELNVESFTEIMQRGNDTSLDERIDVLNSLVEQFSSADERLLDLHAEHPQFLLKPRLQSFRQQIGEFSQIAIHDLAQLLREKKALEPKPGSSKAPRAPQRKVIKTRYDGVLIAQPRESDSTLFDVKASVTGKVLATFHEKTPGVWVKRQKVTPPPPVPATVDLDTSINTGQTLLDSAPAETRKYQGFSSKPWHTPQDIQDMFEAYAKKLEDASNDIEQALTRRNLTESDHGSAASTKRNLNDEAQRLYRLGRKTYIDMIKQQPPTAARVEWLHSQGLIRIQKTLTRSVVKGPPKGYLDEYEVRDKETNAVLWYAHFHYSKKNAALEVFDKAHLKTREQRRLGGSRQRTGRNDWEEIEIHRSSISDQLAKSLFFTPTAAMPGASVPAPVR</sequence>
<evidence type="ECO:0000313" key="4">
    <source>
        <dbReference type="EMBL" id="RMQ93066.1"/>
    </source>
</evidence>
<comment type="caution">
    <text evidence="4">The sequence shown here is derived from an EMBL/GenBank/DDBJ whole genome shotgun (WGS) entry which is preliminary data.</text>
</comment>
<evidence type="ECO:0000256" key="2">
    <source>
        <dbReference type="SAM" id="MobiDB-lite"/>
    </source>
</evidence>
<dbReference type="InterPro" id="IPR046673">
    <property type="entry name" value="ToxA_N"/>
</dbReference>
<name>A0A3M4QRN5_9PSED</name>
<proteinExistence type="predicted"/>